<gene>
    <name evidence="2" type="ORF">XJ32_05470</name>
</gene>
<evidence type="ECO:0000313" key="3">
    <source>
        <dbReference type="Proteomes" id="UP000188298"/>
    </source>
</evidence>
<dbReference type="RefSeq" id="WP_077388602.1">
    <property type="nucleotide sequence ID" value="NZ_CP019645.1"/>
</dbReference>
<keyword evidence="1" id="KW-0732">Signal</keyword>
<evidence type="ECO:0000256" key="1">
    <source>
        <dbReference type="SAM" id="SignalP"/>
    </source>
</evidence>
<reference evidence="2 3" key="1">
    <citation type="submission" date="2017-02" db="EMBL/GenBank/DDBJ databases">
        <title>Whole genome sequencing of Helicobacter bilis strain AAQJH.</title>
        <authorList>
            <person name="Conlan S."/>
            <person name="Thomas P.J."/>
            <person name="Mullikin J."/>
            <person name="Palmore T.N."/>
            <person name="Frank K.M."/>
            <person name="Segre J.A."/>
        </authorList>
    </citation>
    <scope>NUCLEOTIDE SEQUENCE [LARGE SCALE GENOMIC DNA]</scope>
    <source>
        <strain evidence="2 3">AAQJH</strain>
    </source>
</reference>
<dbReference type="KEGG" id="hbl:XJ32_05470"/>
<sequence>MRLCHVILLCVFSINACLAITLTQYAQAQTYEISPDIECKNEEYKVVCNVENVEWIDGVVAKKFQYILELHEDTLLKHRYFEFHTQNLNFEGYNLTALIPDSILCVEKSKFTQDKPDKSIQATTECTMQSSAYHIVAHANFITTHPMYNTANSLLEAHLLEHERFRQPLQHQDDETWQKDYKIAINNATIWIKSTNLNEILFDLYKREQHIATSTTSQDDRDYRIMQDSILTKDYLAFLQKSFEILNAINKQANLSKQEQQGLTKVLHKLIAIATTPNQSLSLRIKGSENLILSLYELESLTAIDNTFFDILAKILKYSHIKIA</sequence>
<feature type="chain" id="PRO_5012727097" evidence="1">
    <location>
        <begin position="29"/>
        <end position="324"/>
    </location>
</feature>
<dbReference type="EMBL" id="CP019645">
    <property type="protein sequence ID" value="AQQ59628.1"/>
    <property type="molecule type" value="Genomic_DNA"/>
</dbReference>
<organism evidence="2 3">
    <name type="scientific">Helicobacter bilis</name>
    <dbReference type="NCBI Taxonomy" id="37372"/>
    <lineage>
        <taxon>Bacteria</taxon>
        <taxon>Pseudomonadati</taxon>
        <taxon>Campylobacterota</taxon>
        <taxon>Epsilonproteobacteria</taxon>
        <taxon>Campylobacterales</taxon>
        <taxon>Helicobacteraceae</taxon>
        <taxon>Helicobacter</taxon>
    </lineage>
</organism>
<name>A0A1Q2LGV4_9HELI</name>
<accession>A0A1Q2LGV4</accession>
<dbReference type="Proteomes" id="UP000188298">
    <property type="component" value="Chromosome"/>
</dbReference>
<protein>
    <submittedName>
        <fullName evidence="2">Uncharacterized protein</fullName>
    </submittedName>
</protein>
<feature type="signal peptide" evidence="1">
    <location>
        <begin position="1"/>
        <end position="28"/>
    </location>
</feature>
<proteinExistence type="predicted"/>
<evidence type="ECO:0000313" key="2">
    <source>
        <dbReference type="EMBL" id="AQQ59628.1"/>
    </source>
</evidence>
<dbReference type="AlphaFoldDB" id="A0A1Q2LGV4"/>